<feature type="domain" description="Ig-like" evidence="9">
    <location>
        <begin position="1727"/>
        <end position="1812"/>
    </location>
</feature>
<dbReference type="PANTHER" id="PTHR45938:SF11">
    <property type="entry name" value="WAP, KAZAL, IMMUNOGLOBULIN, KUNITZ AND NTR DOMAIN-CONTAINING PROTEIN 2-LIKE"/>
    <property type="match status" value="1"/>
</dbReference>
<feature type="domain" description="Ig-like" evidence="9">
    <location>
        <begin position="1237"/>
        <end position="1325"/>
    </location>
</feature>
<feature type="domain" description="Ig-like" evidence="9">
    <location>
        <begin position="1819"/>
        <end position="1903"/>
    </location>
</feature>
<dbReference type="PROSITE" id="PS00280">
    <property type="entry name" value="BPTI_KUNITZ_1"/>
    <property type="match status" value="6"/>
</dbReference>
<feature type="domain" description="BPTI/Kunitz inhibitor" evidence="8">
    <location>
        <begin position="890"/>
        <end position="941"/>
    </location>
</feature>
<accession>A0A3M7S2V3</accession>
<feature type="domain" description="BPTI/Kunitz inhibitor" evidence="8">
    <location>
        <begin position="395"/>
        <end position="445"/>
    </location>
</feature>
<dbReference type="CDD" id="cd00096">
    <property type="entry name" value="Ig"/>
    <property type="match status" value="4"/>
</dbReference>
<feature type="domain" description="Ig-like" evidence="9">
    <location>
        <begin position="1635"/>
        <end position="1725"/>
    </location>
</feature>
<name>A0A3M7S2V3_BRAPC</name>
<feature type="domain" description="WAP" evidence="10">
    <location>
        <begin position="1000"/>
        <end position="1046"/>
    </location>
</feature>
<dbReference type="GO" id="GO:0004867">
    <property type="term" value="F:serine-type endopeptidase inhibitor activity"/>
    <property type="evidence" value="ECO:0007669"/>
    <property type="project" value="UniProtKB-KW"/>
</dbReference>
<dbReference type="InterPro" id="IPR013783">
    <property type="entry name" value="Ig-like_fold"/>
</dbReference>
<keyword evidence="3" id="KW-0646">Protease inhibitor</keyword>
<dbReference type="SMART" id="SM00409">
    <property type="entry name" value="IG"/>
    <property type="match status" value="9"/>
</dbReference>
<dbReference type="PROSITE" id="PS50835">
    <property type="entry name" value="IG_LIKE"/>
    <property type="match status" value="8"/>
</dbReference>
<feature type="domain" description="BPTI/Kunitz inhibitor" evidence="8">
    <location>
        <begin position="329"/>
        <end position="379"/>
    </location>
</feature>
<dbReference type="SMART" id="SM00217">
    <property type="entry name" value="WAP"/>
    <property type="match status" value="1"/>
</dbReference>
<proteinExistence type="predicted"/>
<dbReference type="InterPro" id="IPR013098">
    <property type="entry name" value="Ig_I-set"/>
</dbReference>
<dbReference type="STRING" id="10195.A0A3M7S2V3"/>
<dbReference type="SUPFAM" id="SSF48726">
    <property type="entry name" value="Immunoglobulin"/>
    <property type="match status" value="9"/>
</dbReference>
<dbReference type="InterPro" id="IPR036880">
    <property type="entry name" value="Kunitz_BPTI_sf"/>
</dbReference>
<dbReference type="Gene3D" id="4.10.75.10">
    <property type="entry name" value="Elafin-like"/>
    <property type="match status" value="1"/>
</dbReference>
<reference evidence="11 12" key="1">
    <citation type="journal article" date="2018" name="Sci. Rep.">
        <title>Genomic signatures of local adaptation to the degree of environmental predictability in rotifers.</title>
        <authorList>
            <person name="Franch-Gras L."/>
            <person name="Hahn C."/>
            <person name="Garcia-Roger E.M."/>
            <person name="Carmona M.J."/>
            <person name="Serra M."/>
            <person name="Gomez A."/>
        </authorList>
    </citation>
    <scope>NUCLEOTIDE SEQUENCE [LARGE SCALE GENOMIC DNA]</scope>
    <source>
        <strain evidence="11">HYR1</strain>
    </source>
</reference>
<dbReference type="Pfam" id="PF13927">
    <property type="entry name" value="Ig_3"/>
    <property type="match status" value="5"/>
</dbReference>
<keyword evidence="7" id="KW-0393">Immunoglobulin domain</keyword>
<dbReference type="Proteomes" id="UP000276133">
    <property type="component" value="Unassembled WGS sequence"/>
</dbReference>
<evidence type="ECO:0000256" key="2">
    <source>
        <dbReference type="ARBA" id="ARBA00022525"/>
    </source>
</evidence>
<dbReference type="OrthoDB" id="5950222at2759"/>
<dbReference type="SUPFAM" id="SSF57256">
    <property type="entry name" value="Elafin-like"/>
    <property type="match status" value="1"/>
</dbReference>
<dbReference type="CDD" id="cd00109">
    <property type="entry name" value="Kunitz-type"/>
    <property type="match status" value="8"/>
</dbReference>
<dbReference type="CDD" id="cd22630">
    <property type="entry name" value="Kunitz_collagen_alpha6_VI"/>
    <property type="match status" value="1"/>
</dbReference>
<comment type="subcellular location">
    <subcellularLocation>
        <location evidence="1">Secreted</location>
    </subcellularLocation>
</comment>
<dbReference type="InterPro" id="IPR013106">
    <property type="entry name" value="Ig_V-set"/>
</dbReference>
<evidence type="ECO:0000256" key="3">
    <source>
        <dbReference type="ARBA" id="ARBA00022690"/>
    </source>
</evidence>
<evidence type="ECO:0000259" key="9">
    <source>
        <dbReference type="PROSITE" id="PS50835"/>
    </source>
</evidence>
<feature type="domain" description="BPTI/Kunitz inhibitor" evidence="8">
    <location>
        <begin position="520"/>
        <end position="572"/>
    </location>
</feature>
<dbReference type="FunFam" id="2.60.40.10:FF:000107">
    <property type="entry name" value="Myosin, light chain kinase a"/>
    <property type="match status" value="1"/>
</dbReference>
<evidence type="ECO:0000313" key="12">
    <source>
        <dbReference type="Proteomes" id="UP000276133"/>
    </source>
</evidence>
<keyword evidence="6" id="KW-1015">Disulfide bond</keyword>
<dbReference type="Pfam" id="PF00095">
    <property type="entry name" value="WAP"/>
    <property type="match status" value="1"/>
</dbReference>
<dbReference type="PRINTS" id="PR00759">
    <property type="entry name" value="BASICPTASE"/>
</dbReference>
<dbReference type="SMART" id="SM00408">
    <property type="entry name" value="IGc2"/>
    <property type="match status" value="8"/>
</dbReference>
<evidence type="ECO:0000256" key="7">
    <source>
        <dbReference type="ARBA" id="ARBA00023319"/>
    </source>
</evidence>
<dbReference type="GO" id="GO:0005615">
    <property type="term" value="C:extracellular space"/>
    <property type="evidence" value="ECO:0007669"/>
    <property type="project" value="TreeGrafter"/>
</dbReference>
<feature type="domain" description="BPTI/Kunitz inhibitor" evidence="8">
    <location>
        <begin position="145"/>
        <end position="195"/>
    </location>
</feature>
<dbReference type="Gene3D" id="4.10.410.10">
    <property type="entry name" value="Pancreatic trypsin inhibitor Kunitz domain"/>
    <property type="match status" value="12"/>
</dbReference>
<feature type="domain" description="Ig-like" evidence="9">
    <location>
        <begin position="1433"/>
        <end position="1524"/>
    </location>
</feature>
<keyword evidence="4" id="KW-0732">Signal</keyword>
<dbReference type="InterPro" id="IPR020901">
    <property type="entry name" value="Prtase_inh_Kunz-CS"/>
</dbReference>
<dbReference type="InterPro" id="IPR003599">
    <property type="entry name" value="Ig_sub"/>
</dbReference>
<feature type="non-terminal residue" evidence="11">
    <location>
        <position position="1"/>
    </location>
</feature>
<keyword evidence="2" id="KW-0964">Secreted</keyword>
<feature type="domain" description="BPTI/Kunitz inhibitor" evidence="8">
    <location>
        <begin position="745"/>
        <end position="795"/>
    </location>
</feature>
<dbReference type="PROSITE" id="PS50279">
    <property type="entry name" value="BPTI_KUNITZ_2"/>
    <property type="match status" value="11"/>
</dbReference>
<sequence length="1949" mass="222172">SEEDCRNSIFGCCPDGITPAEGQNYENCDLNEPDVSCHISEFGCCSDDLTPAKGPNQQGCTDQPCQNSLFGCCPDMKTVSKTEDKSDCPRDQASDFTYNLKSCSESEFECCPDGLTPANGPNFKDCAEDGSLILIKNQKLNLNICTLPQPENTCFDYSLKWRFSMTEGRCIQFWFGGCNSNENIFETNDECEDRCVSPKDIQVCELPPVSPTILVDTPDCLQNLTRFYYDASSASCKSFSYSGCYGNGNNFQSLEECDRKCQIPLLFEKCSFIPNKGPCRGDHERWYFDSRVGQCKTFSYGGCMITKNNHLSEDDCFNSCVRPKQKSVCLLPKIIGSCDEKIDSWYYDFNEGKCKEMLYSGCNGNLNRFETKEACEYTCQGLDDYPKQMITEDICHAPKISGSCHVKLQRWYYNSTTEMCQQFTYSGCDGSPNNFENEIDCRSTCNAKIIDPCELPMDSGTCTDYKLIWYYDKIEKECLRFYYGGCDGNLNRFDTQEKCEIDCKLSPEEKATFLKFPKKCLESIDEGTNCTELFPKWYFDIQTKMCYSFQYSGCGSEFSNRFDSNEECTETCVENLSPDDTTEIMASSTVDASTEIPIDVCNLPLEEGNCSQTISKWYYDTKLKYCLLFNFTGCYGNENKFENRQQCAEICEIPKKKEICYSNKALGPCDQFQIRWHYDPETQSCKDFHYGGCLGNDNNFFSLLECKNFCWDYLSEESRNQVYEEFSQPILTTTQVHSTSSIDICSLEKVEGDCDDQLVRWYYDPITKECLKFTYTGCNGNENNFESKGQCLSECSYGFLNTGLLDYDTPCEAVPDILPECIDPTNGEILSDKLVDYQDSVWFFDIVVQVCRPIKAECFNSQNSNRFDSLNECKSQCSPNMDDQKTEDDCLLPFENGNKCSLQIWKWYYDSKNGQCHLFSYSGCHGNNNNFPSYKDCMVLCAGVDSSCPSMDDCQLNCPYGRVITGNQCELCQCVNPCDGFYCDSLHQCVVEDSRPNCRLKNKPGICPEFLLSQTCENNCRTDADCDSNLKCCQSDCSNLQCTKPNLDKDPLIEEFKISVELNEGETLELPCKASGYPTPTITWYKGTQEIAFDSSDDRISLSEDSSLIIKNVSELDEAEYSCRASNLKGRDDIKQSKVVVNVFGEITHHSYYKHVMNGFDAVLFCNLTGRPFPKSHWYFNGSQDPIKPDPFKYAIYPHFIKIKRFNQNDAGIYTCKLDAKTIKNSAINVTLIEAVPGEVNFIFSKISGNEDSSVLLACEVKGEPMPLVTWNDPSFQPILFNSDKYEISNGSILKINSLKQKDHGIYRCYAHNEFSNSYLRKKFGSIFLNVDSQPVISSKSEVKIKNQSTNAIFDCIFNGSPKPYLNWFHENRLIILNSTVEEKHSSKYVYFYNGSLLIKDLKPKDSGTYSCQALNLDKFNPAVVNHTLKVIPNKLEVNHIYELNGMENEPIKLECRLEQVKDESCSIHWHFNETLLDLNNPKYETNKPIGSLNIESSQLSDSGLYTCLAETESVIYNTSVNVNINPALNKNTEIESKTKTVQALANQSTNLDCLWWFVDQNFDLTFDHIEWKLNSSPIEAKQNQKYEFLDNFKTILKIKNITVSDALDTYTCTLKLSPYIEKQSIFILEVGSIPYIENLKSKYASLWFYEFEQVKLECPFKGVPKPSVRWYFNSLLIDDDLTSFMINDNSLNILRLDEPLQGVYACNGSNIYGTTLVEFYVKIAKPIRLNEPEEKEVFGKSWDSINLKCEYTDADPRPAVTWFVNHTQIKGDSKKYQVESNNLVVRNLSPSDQGSYKCILSNGFFEDKSLLFHLTVFERVIIRVDPEDPVFESNKKGKLSCITENGIVTNFRWMKNNEYLVSGAKYSIDRNSLWINNLQSSDGGEYSCIAESHGVQVTKSVQVKVVRSQIRECEDRSSYNNCRLVVLKGWCARFSKYCCKTCKQAGFD</sequence>
<evidence type="ECO:0000256" key="5">
    <source>
        <dbReference type="ARBA" id="ARBA00022900"/>
    </source>
</evidence>
<evidence type="ECO:0000256" key="4">
    <source>
        <dbReference type="ARBA" id="ARBA00022729"/>
    </source>
</evidence>
<comment type="caution">
    <text evidence="11">The sequence shown here is derived from an EMBL/GenBank/DDBJ whole genome shotgun (WGS) entry which is preliminary data.</text>
</comment>
<dbReference type="GO" id="GO:0050431">
    <property type="term" value="F:transforming growth factor beta binding"/>
    <property type="evidence" value="ECO:0007669"/>
    <property type="project" value="TreeGrafter"/>
</dbReference>
<feature type="domain" description="BPTI/Kunitz inhibitor" evidence="8">
    <location>
        <begin position="601"/>
        <end position="651"/>
    </location>
</feature>
<keyword evidence="5" id="KW-0722">Serine protease inhibitor</keyword>
<dbReference type="Pfam" id="PF07679">
    <property type="entry name" value="I-set"/>
    <property type="match status" value="3"/>
</dbReference>
<dbReference type="SMART" id="SM00131">
    <property type="entry name" value="KU"/>
    <property type="match status" value="12"/>
</dbReference>
<dbReference type="Pfam" id="PF00014">
    <property type="entry name" value="Kunitz_BPTI"/>
    <property type="match status" value="11"/>
</dbReference>
<dbReference type="InterPro" id="IPR002223">
    <property type="entry name" value="Kunitz_BPTI"/>
</dbReference>
<evidence type="ECO:0000256" key="6">
    <source>
        <dbReference type="ARBA" id="ARBA00023157"/>
    </source>
</evidence>
<evidence type="ECO:0000256" key="1">
    <source>
        <dbReference type="ARBA" id="ARBA00004613"/>
    </source>
</evidence>
<keyword evidence="12" id="KW-1185">Reference proteome</keyword>
<organism evidence="11 12">
    <name type="scientific">Brachionus plicatilis</name>
    <name type="common">Marine rotifer</name>
    <name type="synonym">Brachionus muelleri</name>
    <dbReference type="NCBI Taxonomy" id="10195"/>
    <lineage>
        <taxon>Eukaryota</taxon>
        <taxon>Metazoa</taxon>
        <taxon>Spiralia</taxon>
        <taxon>Gnathifera</taxon>
        <taxon>Rotifera</taxon>
        <taxon>Eurotatoria</taxon>
        <taxon>Monogononta</taxon>
        <taxon>Pseudotrocha</taxon>
        <taxon>Ploima</taxon>
        <taxon>Brachionidae</taxon>
        <taxon>Brachionus</taxon>
    </lineage>
</organism>
<feature type="domain" description="Ig-like" evidence="9">
    <location>
        <begin position="1051"/>
        <end position="1141"/>
    </location>
</feature>
<evidence type="ECO:0000259" key="8">
    <source>
        <dbReference type="PROSITE" id="PS50279"/>
    </source>
</evidence>
<dbReference type="FunFam" id="4.10.410.10:FF:000005">
    <property type="entry name" value="Pancreatic trypsin inhibitor"/>
    <property type="match status" value="1"/>
</dbReference>
<evidence type="ECO:0000313" key="11">
    <source>
        <dbReference type="EMBL" id="RNA30102.1"/>
    </source>
</evidence>
<dbReference type="InterPro" id="IPR003598">
    <property type="entry name" value="Ig_sub2"/>
</dbReference>
<dbReference type="InterPro" id="IPR008197">
    <property type="entry name" value="WAP_dom"/>
</dbReference>
<dbReference type="InterPro" id="IPR036645">
    <property type="entry name" value="Elafin-like_sf"/>
</dbReference>
<dbReference type="PROSITE" id="PS51390">
    <property type="entry name" value="WAP"/>
    <property type="match status" value="1"/>
</dbReference>
<dbReference type="SMART" id="SM00406">
    <property type="entry name" value="IGv"/>
    <property type="match status" value="3"/>
</dbReference>
<evidence type="ECO:0000259" key="10">
    <source>
        <dbReference type="PROSITE" id="PS51390"/>
    </source>
</evidence>
<feature type="domain" description="BPTI/Kunitz inhibitor" evidence="8">
    <location>
        <begin position="660"/>
        <end position="710"/>
    </location>
</feature>
<gene>
    <name evidence="11" type="ORF">BpHYR1_005450</name>
</gene>
<feature type="domain" description="BPTI/Kunitz inhibitor" evidence="8">
    <location>
        <begin position="270"/>
        <end position="320"/>
    </location>
</feature>
<feature type="domain" description="Ig-like" evidence="9">
    <location>
        <begin position="1335"/>
        <end position="1432"/>
    </location>
</feature>
<dbReference type="FunFam" id="4.10.410.10:FF:000020">
    <property type="entry name" value="Collagen, type VI, alpha 3"/>
    <property type="match status" value="1"/>
</dbReference>
<dbReference type="InterPro" id="IPR007110">
    <property type="entry name" value="Ig-like_dom"/>
</dbReference>
<dbReference type="EMBL" id="REGN01002122">
    <property type="protein sequence ID" value="RNA30102.1"/>
    <property type="molecule type" value="Genomic_DNA"/>
</dbReference>
<dbReference type="PANTHER" id="PTHR45938">
    <property type="entry name" value="ACP24A4-RELATED"/>
    <property type="match status" value="1"/>
</dbReference>
<feature type="domain" description="BPTI/Kunitz inhibitor" evidence="8">
    <location>
        <begin position="453"/>
        <end position="503"/>
    </location>
</feature>
<dbReference type="InterPro" id="IPR036179">
    <property type="entry name" value="Ig-like_dom_sf"/>
</dbReference>
<feature type="domain" description="BPTI/Kunitz inhibitor" evidence="8">
    <location>
        <begin position="204"/>
        <end position="261"/>
    </location>
</feature>
<dbReference type="Gene3D" id="2.60.40.10">
    <property type="entry name" value="Immunoglobulins"/>
    <property type="match status" value="9"/>
</dbReference>
<dbReference type="GO" id="GO:0048019">
    <property type="term" value="F:receptor antagonist activity"/>
    <property type="evidence" value="ECO:0007669"/>
    <property type="project" value="TreeGrafter"/>
</dbReference>
<dbReference type="SUPFAM" id="SSF57362">
    <property type="entry name" value="BPTI-like"/>
    <property type="match status" value="12"/>
</dbReference>
<protein>
    <submittedName>
        <fullName evidence="11">Papilin isoform X1</fullName>
    </submittedName>
</protein>
<feature type="domain" description="Ig-like" evidence="9">
    <location>
        <begin position="1159"/>
        <end position="1231"/>
    </location>
</feature>